<evidence type="ECO:0000256" key="1">
    <source>
        <dbReference type="ARBA" id="ARBA00010837"/>
    </source>
</evidence>
<dbReference type="EMBL" id="FQZB01000007">
    <property type="protein sequence ID" value="SHJ26164.1"/>
    <property type="molecule type" value="Genomic_DNA"/>
</dbReference>
<dbReference type="Proteomes" id="UP000184310">
    <property type="component" value="Unassembled WGS sequence"/>
</dbReference>
<dbReference type="STRING" id="1121302.SAMN02745163_01595"/>
<keyword evidence="2" id="KW-0732">Signal</keyword>
<dbReference type="Gene3D" id="2.60.40.10">
    <property type="entry name" value="Immunoglobulins"/>
    <property type="match status" value="1"/>
</dbReference>
<sequence length="559" mass="64985">MSFYVECYPLKAQYLKNENVEINVEINGELKNNTLIEVNIYNLGRKVTSKSKVSNSKNNELFTFELERDLKAMKGYEVEAIIKLDETEKKAYTAFDVVEKAELCPRYGFMSDFSPKDYYDDEDIKSMNKFHLNIVQYYDWMYRHHEMLPPTNEFIDPLGRKLSIDTVKQKIDYGHKYGMKALGYAAVYGAGKEFFESNKECALYRNDNKVIDFGNFLFIMDINRENPWHDHIIEEFKKAIDFGFDGLHLDQYGFPKEAVSLNKVRHLKDDFPNFIDDVKDEISKTGKNPFLIFNAVNNWPIENVANSKQDVMYIEVWNPNDSYRDLADLINNAKRYCKEKQVVLAAYMRPFLKELNIPSEQAENATLLTLSTIFANGGFNLLLGENNGILAEPYYANYTVSPSEEFTSKLKNYYDFIVKYEELLFDLSLINLNMTYTGGINEEYVFSGSDFSPKPELNKVNTLIKEKENYKVINLVNYIGLENDRWNEAKKLLPNQIDNIEVTALIVEKIKGIYLCSPDFNSGNVIELKYEYVEHSQGQAIKFTIPKLCVWDLVFIETE</sequence>
<dbReference type="AlphaFoldDB" id="A0A1M6HVM8"/>
<dbReference type="InterPro" id="IPR025092">
    <property type="entry name" value="Glyco_hydro_66"/>
</dbReference>
<protein>
    <submittedName>
        <fullName evidence="3">Dextranase</fullName>
    </submittedName>
</protein>
<dbReference type="Gene3D" id="3.20.20.80">
    <property type="entry name" value="Glycosidases"/>
    <property type="match status" value="1"/>
</dbReference>
<accession>A0A1M6HVM8</accession>
<evidence type="ECO:0000313" key="4">
    <source>
        <dbReference type="Proteomes" id="UP000184310"/>
    </source>
</evidence>
<name>A0A1M6HVM8_9CLOT</name>
<dbReference type="SUPFAM" id="SSF51445">
    <property type="entry name" value="(Trans)glycosidases"/>
    <property type="match status" value="1"/>
</dbReference>
<dbReference type="InterPro" id="IPR013780">
    <property type="entry name" value="Glyco_hydro_b"/>
</dbReference>
<dbReference type="InterPro" id="IPR017853">
    <property type="entry name" value="GH"/>
</dbReference>
<proteinExistence type="inferred from homology"/>
<keyword evidence="4" id="KW-1185">Reference proteome</keyword>
<dbReference type="InterPro" id="IPR013783">
    <property type="entry name" value="Ig-like_fold"/>
</dbReference>
<dbReference type="Pfam" id="PF13199">
    <property type="entry name" value="Glyco_hydro_66"/>
    <property type="match status" value="1"/>
</dbReference>
<dbReference type="CDD" id="cd14745">
    <property type="entry name" value="GH66"/>
    <property type="match status" value="1"/>
</dbReference>
<gene>
    <name evidence="3" type="ORF">SAMN02745163_01595</name>
</gene>
<comment type="similarity">
    <text evidence="1">Belongs to the glycosyl hydrolase 66 family.</text>
</comment>
<organism evidence="3 4">
    <name type="scientific">Clostridium cavendishii DSM 21758</name>
    <dbReference type="NCBI Taxonomy" id="1121302"/>
    <lineage>
        <taxon>Bacteria</taxon>
        <taxon>Bacillati</taxon>
        <taxon>Bacillota</taxon>
        <taxon>Clostridia</taxon>
        <taxon>Eubacteriales</taxon>
        <taxon>Clostridiaceae</taxon>
        <taxon>Clostridium</taxon>
    </lineage>
</organism>
<dbReference type="OrthoDB" id="9778932at2"/>
<dbReference type="Gene3D" id="2.60.40.1180">
    <property type="entry name" value="Golgi alpha-mannosidase II"/>
    <property type="match status" value="1"/>
</dbReference>
<evidence type="ECO:0000313" key="3">
    <source>
        <dbReference type="EMBL" id="SHJ26164.1"/>
    </source>
</evidence>
<evidence type="ECO:0000256" key="2">
    <source>
        <dbReference type="ARBA" id="ARBA00022729"/>
    </source>
</evidence>
<reference evidence="3 4" key="1">
    <citation type="submission" date="2016-11" db="EMBL/GenBank/DDBJ databases">
        <authorList>
            <person name="Jaros S."/>
            <person name="Januszkiewicz K."/>
            <person name="Wedrychowicz H."/>
        </authorList>
    </citation>
    <scope>NUCLEOTIDE SEQUENCE [LARGE SCALE GENOMIC DNA]</scope>
    <source>
        <strain evidence="3 4">DSM 21758</strain>
    </source>
</reference>
<dbReference type="RefSeq" id="WP_072986150.1">
    <property type="nucleotide sequence ID" value="NZ_FQZB01000007.1"/>
</dbReference>